<keyword evidence="6 11" id="KW-0256">Endoplasmic reticulum</keyword>
<evidence type="ECO:0000256" key="3">
    <source>
        <dbReference type="ARBA" id="ARBA00022516"/>
    </source>
</evidence>
<dbReference type="Proteomes" id="UP000087171">
    <property type="component" value="Chromosome Ca7"/>
</dbReference>
<evidence type="ECO:0000256" key="10">
    <source>
        <dbReference type="ARBA" id="ARBA00023315"/>
    </source>
</evidence>
<reference evidence="13" key="2">
    <citation type="submission" date="2025-08" db="UniProtKB">
        <authorList>
            <consortium name="RefSeq"/>
        </authorList>
    </citation>
    <scope>IDENTIFICATION</scope>
    <source>
        <tissue evidence="13">Etiolated seedlings</tissue>
    </source>
</reference>
<proteinExistence type="inferred from homology"/>
<keyword evidence="8" id="KW-0443">Lipid metabolism</keyword>
<gene>
    <name evidence="13" type="primary">LOC101501428</name>
</gene>
<evidence type="ECO:0000256" key="9">
    <source>
        <dbReference type="ARBA" id="ARBA00023136"/>
    </source>
</evidence>
<keyword evidence="4 11" id="KW-0808">Transferase</keyword>
<keyword evidence="10" id="KW-0012">Acyltransferase</keyword>
<dbReference type="GO" id="GO:0019432">
    <property type="term" value="P:triglyceride biosynthetic process"/>
    <property type="evidence" value="ECO:0007669"/>
    <property type="project" value="TreeGrafter"/>
</dbReference>
<dbReference type="GeneID" id="101501428"/>
<evidence type="ECO:0000313" key="13">
    <source>
        <dbReference type="RefSeq" id="XP_027192389.1"/>
    </source>
</evidence>
<dbReference type="CDD" id="cd07987">
    <property type="entry name" value="LPLAT_MGAT-like"/>
    <property type="match status" value="1"/>
</dbReference>
<dbReference type="GO" id="GO:0005789">
    <property type="term" value="C:endoplasmic reticulum membrane"/>
    <property type="evidence" value="ECO:0007669"/>
    <property type="project" value="UniProtKB-SubCell"/>
</dbReference>
<keyword evidence="7 11" id="KW-1133">Transmembrane helix</keyword>
<evidence type="ECO:0000256" key="11">
    <source>
        <dbReference type="RuleBase" id="RU367023"/>
    </source>
</evidence>
<keyword evidence="5 11" id="KW-0812">Transmembrane</keyword>
<organism evidence="12 13">
    <name type="scientific">Cicer arietinum</name>
    <name type="common">Chickpea</name>
    <name type="synonym">Garbanzo</name>
    <dbReference type="NCBI Taxonomy" id="3827"/>
    <lineage>
        <taxon>Eukaryota</taxon>
        <taxon>Viridiplantae</taxon>
        <taxon>Streptophyta</taxon>
        <taxon>Embryophyta</taxon>
        <taxon>Tracheophyta</taxon>
        <taxon>Spermatophyta</taxon>
        <taxon>Magnoliopsida</taxon>
        <taxon>eudicotyledons</taxon>
        <taxon>Gunneridae</taxon>
        <taxon>Pentapetalae</taxon>
        <taxon>rosids</taxon>
        <taxon>fabids</taxon>
        <taxon>Fabales</taxon>
        <taxon>Fabaceae</taxon>
        <taxon>Papilionoideae</taxon>
        <taxon>50 kb inversion clade</taxon>
        <taxon>NPAAA clade</taxon>
        <taxon>Hologalegina</taxon>
        <taxon>IRL clade</taxon>
        <taxon>Cicereae</taxon>
        <taxon>Cicer</taxon>
    </lineage>
</organism>
<dbReference type="InterPro" id="IPR007130">
    <property type="entry name" value="DAGAT"/>
</dbReference>
<evidence type="ECO:0000256" key="6">
    <source>
        <dbReference type="ARBA" id="ARBA00022824"/>
    </source>
</evidence>
<dbReference type="STRING" id="3827.A0A3Q7XFZ6"/>
<evidence type="ECO:0000256" key="7">
    <source>
        <dbReference type="ARBA" id="ARBA00022989"/>
    </source>
</evidence>
<evidence type="ECO:0000256" key="8">
    <source>
        <dbReference type="ARBA" id="ARBA00023098"/>
    </source>
</evidence>
<dbReference type="Pfam" id="PF03982">
    <property type="entry name" value="DAGAT"/>
    <property type="match status" value="1"/>
</dbReference>
<protein>
    <recommendedName>
        <fullName evidence="11">Acyltransferase</fullName>
        <ecNumber evidence="11">2.3.1.-</ecNumber>
    </recommendedName>
</protein>
<sequence>MEKVLGRENAEHAQTRNSLKSVVALALCFGAIHFNLAFILFSLFFLPLSLSPWVIAFLMLFTVLPVDKNSLLGLKLSRFICKHVCTYFPITLHVEDAEAFHLNRSYGKKELISPFPYQPFWSLDEGCSKFNLYIRIRMFFCYEPHSVFPFGSFALHNNTGFMRIPKIRFLVSSAAFYIPFLRQIWTWLGFSSVTKQNVISLLASGYSCIIVPGGTRETLFMEHGCENVYLKERRGFVRLAMEMGHPLVPVFCFGQTNIYKWWKAPGKLIQSIARSMKIFPLIFWGRFGTPVPFKNPLYVVVGRPIQLEKTPQPTSDQVAKVHSEFIEALQDLFERHKVQAGYENLELKIV</sequence>
<accession>A0A3Q7XFZ6</accession>
<evidence type="ECO:0000313" key="12">
    <source>
        <dbReference type="Proteomes" id="UP000087171"/>
    </source>
</evidence>
<dbReference type="EC" id="2.3.1.-" evidence="11"/>
<evidence type="ECO:0000256" key="5">
    <source>
        <dbReference type="ARBA" id="ARBA00022692"/>
    </source>
</evidence>
<dbReference type="GO" id="GO:0004144">
    <property type="term" value="F:diacylglycerol O-acyltransferase activity"/>
    <property type="evidence" value="ECO:0007669"/>
    <property type="project" value="UniProtKB-ARBA"/>
</dbReference>
<reference evidence="12" key="1">
    <citation type="journal article" date="2013" name="Nat. Biotechnol.">
        <title>Draft genome sequence of chickpea (Cicer arietinum) provides a resource for trait improvement.</title>
        <authorList>
            <person name="Varshney R.K."/>
            <person name="Song C."/>
            <person name="Saxena R.K."/>
            <person name="Azam S."/>
            <person name="Yu S."/>
            <person name="Sharpe A.G."/>
            <person name="Cannon S."/>
            <person name="Baek J."/>
            <person name="Rosen B.D."/>
            <person name="Tar'an B."/>
            <person name="Millan T."/>
            <person name="Zhang X."/>
            <person name="Ramsay L.D."/>
            <person name="Iwata A."/>
            <person name="Wang Y."/>
            <person name="Nelson W."/>
            <person name="Farmer A.D."/>
            <person name="Gaur P.M."/>
            <person name="Soderlund C."/>
            <person name="Penmetsa R.V."/>
            <person name="Xu C."/>
            <person name="Bharti A.K."/>
            <person name="He W."/>
            <person name="Winter P."/>
            <person name="Zhao S."/>
            <person name="Hane J.K."/>
            <person name="Carrasquilla-Garcia N."/>
            <person name="Condie J.A."/>
            <person name="Upadhyaya H.D."/>
            <person name="Luo M.C."/>
            <person name="Thudi M."/>
            <person name="Gowda C.L."/>
            <person name="Singh N.P."/>
            <person name="Lichtenzveig J."/>
            <person name="Gali K.K."/>
            <person name="Rubio J."/>
            <person name="Nadarajan N."/>
            <person name="Dolezel J."/>
            <person name="Bansal K.C."/>
            <person name="Xu X."/>
            <person name="Edwards D."/>
            <person name="Zhang G."/>
            <person name="Kahl G."/>
            <person name="Gil J."/>
            <person name="Singh K.B."/>
            <person name="Datta S.K."/>
            <person name="Jackson S.A."/>
            <person name="Wang J."/>
            <person name="Cook D.R."/>
        </authorList>
    </citation>
    <scope>NUCLEOTIDE SEQUENCE [LARGE SCALE GENOMIC DNA]</scope>
    <source>
        <strain evidence="12">cv. CDC Frontier</strain>
    </source>
</reference>
<feature type="transmembrane region" description="Helical" evidence="11">
    <location>
        <begin position="21"/>
        <end position="44"/>
    </location>
</feature>
<dbReference type="AlphaFoldDB" id="A0A3Q7XFZ6"/>
<keyword evidence="3" id="KW-0444">Lipid biosynthesis</keyword>
<name>A0A3Q7XFZ6_CICAR</name>
<feature type="transmembrane region" description="Helical" evidence="11">
    <location>
        <begin position="50"/>
        <end position="66"/>
    </location>
</feature>
<dbReference type="PANTHER" id="PTHR12317">
    <property type="entry name" value="DIACYLGLYCEROL O-ACYLTRANSFERASE"/>
    <property type="match status" value="1"/>
</dbReference>
<keyword evidence="9 11" id="KW-0472">Membrane</keyword>
<keyword evidence="12" id="KW-1185">Reference proteome</keyword>
<evidence type="ECO:0000256" key="1">
    <source>
        <dbReference type="ARBA" id="ARBA00004477"/>
    </source>
</evidence>
<dbReference type="OrthoDB" id="264532at2759"/>
<dbReference type="PANTHER" id="PTHR12317:SF66">
    <property type="entry name" value="ACYLTRANSFERASE"/>
    <property type="match status" value="1"/>
</dbReference>
<dbReference type="RefSeq" id="XP_027192389.1">
    <property type="nucleotide sequence ID" value="XM_027336588.1"/>
</dbReference>
<dbReference type="SUPFAM" id="SSF69593">
    <property type="entry name" value="Glycerol-3-phosphate (1)-acyltransferase"/>
    <property type="match status" value="1"/>
</dbReference>
<evidence type="ECO:0000256" key="4">
    <source>
        <dbReference type="ARBA" id="ARBA00022679"/>
    </source>
</evidence>
<comment type="subcellular location">
    <subcellularLocation>
        <location evidence="1 11">Endoplasmic reticulum membrane</location>
        <topology evidence="1 11">Multi-pass membrane protein</topology>
    </subcellularLocation>
</comment>
<comment type="similarity">
    <text evidence="2 11">Belongs to the diacylglycerol acyltransferase family.</text>
</comment>
<feature type="transmembrane region" description="Helical" evidence="11">
    <location>
        <begin position="169"/>
        <end position="190"/>
    </location>
</feature>
<evidence type="ECO:0000256" key="2">
    <source>
        <dbReference type="ARBA" id="ARBA00005420"/>
    </source>
</evidence>